<organism evidence="1">
    <name type="scientific">bioreactor metagenome</name>
    <dbReference type="NCBI Taxonomy" id="1076179"/>
    <lineage>
        <taxon>unclassified sequences</taxon>
        <taxon>metagenomes</taxon>
        <taxon>ecological metagenomes</taxon>
    </lineage>
</organism>
<protein>
    <submittedName>
        <fullName evidence="1">Uncharacterized protein</fullName>
    </submittedName>
</protein>
<sequence>MSIPLEVYSAWNAGGGPEPGNKKTSKELRIFLKIRFQEGLSAG</sequence>
<evidence type="ECO:0000313" key="1">
    <source>
        <dbReference type="EMBL" id="MPN39154.1"/>
    </source>
</evidence>
<accession>A0A645HSM3</accession>
<comment type="caution">
    <text evidence="1">The sequence shown here is derived from an EMBL/GenBank/DDBJ whole genome shotgun (WGS) entry which is preliminary data.</text>
</comment>
<dbReference type="EMBL" id="VSSQ01094796">
    <property type="protein sequence ID" value="MPN39154.1"/>
    <property type="molecule type" value="Genomic_DNA"/>
</dbReference>
<dbReference type="AlphaFoldDB" id="A0A645HSM3"/>
<gene>
    <name evidence="1" type="ORF">SDC9_186682</name>
</gene>
<reference evidence="1" key="1">
    <citation type="submission" date="2019-08" db="EMBL/GenBank/DDBJ databases">
        <authorList>
            <person name="Kucharzyk K."/>
            <person name="Murdoch R.W."/>
            <person name="Higgins S."/>
            <person name="Loffler F."/>
        </authorList>
    </citation>
    <scope>NUCLEOTIDE SEQUENCE</scope>
</reference>
<proteinExistence type="predicted"/>
<name>A0A645HSM3_9ZZZZ</name>